<reference evidence="1" key="1">
    <citation type="submission" date="2020-03" db="EMBL/GenBank/DDBJ databases">
        <title>The deep terrestrial virosphere.</title>
        <authorList>
            <person name="Holmfeldt K."/>
            <person name="Nilsson E."/>
            <person name="Simone D."/>
            <person name="Lopez-Fernandez M."/>
            <person name="Wu X."/>
            <person name="de Brujin I."/>
            <person name="Lundin D."/>
            <person name="Andersson A."/>
            <person name="Bertilsson S."/>
            <person name="Dopson M."/>
        </authorList>
    </citation>
    <scope>NUCLEOTIDE SEQUENCE</scope>
    <source>
        <strain evidence="1">TM448A01234</strain>
    </source>
</reference>
<organism evidence="1">
    <name type="scientific">viral metagenome</name>
    <dbReference type="NCBI Taxonomy" id="1070528"/>
    <lineage>
        <taxon>unclassified sequences</taxon>
        <taxon>metagenomes</taxon>
        <taxon>organismal metagenomes</taxon>
    </lineage>
</organism>
<proteinExistence type="predicted"/>
<protein>
    <submittedName>
        <fullName evidence="1">Uncharacterized protein</fullName>
    </submittedName>
</protein>
<dbReference type="AlphaFoldDB" id="A0A6H1ZPL4"/>
<name>A0A6H1ZPL4_9ZZZZ</name>
<evidence type="ECO:0000313" key="1">
    <source>
        <dbReference type="EMBL" id="QJA49140.1"/>
    </source>
</evidence>
<sequence length="188" mass="19911">MPEGFVGTFTVNISAEQLKRGLRPSKRSPRNTGYLVECLGAVGQDGVMQALALLSRLDTSVITDTFPFPQIFVCVHFIIVCSATKIYEFDGTILTLKYTAATAAGTWVIADFYDYIYLSNGSIAVIRDAGSKAYSLTTALPSATAICNFNGQVIIGAPDTGGLVANLKMPVGTLGVTLTQLGTLTLNS</sequence>
<gene>
    <name evidence="1" type="ORF">TM448A01234_0017</name>
</gene>
<dbReference type="EMBL" id="MT144119">
    <property type="protein sequence ID" value="QJA49140.1"/>
    <property type="molecule type" value="Genomic_DNA"/>
</dbReference>
<accession>A0A6H1ZPL4</accession>